<proteinExistence type="predicted"/>
<evidence type="ECO:0000256" key="1">
    <source>
        <dbReference type="SAM" id="MobiDB-lite"/>
    </source>
</evidence>
<dbReference type="PROSITE" id="PS51257">
    <property type="entry name" value="PROKAR_LIPOPROTEIN"/>
    <property type="match status" value="1"/>
</dbReference>
<keyword evidence="2" id="KW-0732">Signal</keyword>
<feature type="compositionally biased region" description="Polar residues" evidence="1">
    <location>
        <begin position="23"/>
        <end position="36"/>
    </location>
</feature>
<protein>
    <submittedName>
        <fullName evidence="3">Uncharacterized protein</fullName>
    </submittedName>
</protein>
<organism evidence="3 4">
    <name type="scientific">Shewanella livingstonensis</name>
    <dbReference type="NCBI Taxonomy" id="150120"/>
    <lineage>
        <taxon>Bacteria</taxon>
        <taxon>Pseudomonadati</taxon>
        <taxon>Pseudomonadota</taxon>
        <taxon>Gammaproteobacteria</taxon>
        <taxon>Alteromonadales</taxon>
        <taxon>Shewanellaceae</taxon>
        <taxon>Shewanella</taxon>
    </lineage>
</organism>
<keyword evidence="4" id="KW-1185">Reference proteome</keyword>
<dbReference type="Proteomes" id="UP000278035">
    <property type="component" value="Chromosome"/>
</dbReference>
<reference evidence="4" key="1">
    <citation type="submission" date="2018-11" db="EMBL/GenBank/DDBJ databases">
        <title>Shewanella sp. M2.</title>
        <authorList>
            <person name="Hwang Y.J."/>
            <person name="Hwang C.Y."/>
        </authorList>
    </citation>
    <scope>NUCLEOTIDE SEQUENCE [LARGE SCALE GENOMIC DNA]</scope>
    <source>
        <strain evidence="4">LMG 19866</strain>
    </source>
</reference>
<feature type="region of interest" description="Disordered" evidence="1">
    <location>
        <begin position="23"/>
        <end position="48"/>
    </location>
</feature>
<dbReference type="KEGG" id="slj:EGC82_16000"/>
<sequence>MKKYTSLISIALLSAGLTACGGSDSNENTDDSVNTPSNGNGSSSSEQSVYMAPTGELAQKMLAITPSASDNSVEAQCSTTSSVYETTDLYVGFSSSAKSNGNDADLIYAAQLTQVALNELVTATGLNKSNDLNLDGQNKWVICLDNNKTGIGTSSIASMTFSPFELDADSFKLAKHELFHVVQSELLEQSTVYLHLPRWFQEGSAEYFASMDSSNVSRSLLMNFTSDLASNSSLQGLQSAYGINTYNHQQDILEAYPQYDNKLYSIYKTSVNYLVDKGLTDQALISLIRNSYQAGQDPQTMPQFHSEIAMLQATGAFTLPSGYDYTDLLTTEGYSELILNDWLNTDQYSASFTSVSATVTIARLFLIPTLDQENEYEVTVNTDQSGYSYAVGSIPDGDYQIYAIDTADENAYGPMTQSVVNGELGDIDFTGVNVCETCDD</sequence>
<dbReference type="RefSeq" id="WP_124731648.1">
    <property type="nucleotide sequence ID" value="NZ_CBCSKC010000020.1"/>
</dbReference>
<feature type="chain" id="PRO_5018009833" evidence="2">
    <location>
        <begin position="20"/>
        <end position="440"/>
    </location>
</feature>
<feature type="signal peptide" evidence="2">
    <location>
        <begin position="1"/>
        <end position="19"/>
    </location>
</feature>
<name>A0A3G8LWF8_9GAMM</name>
<gene>
    <name evidence="3" type="ORF">EGC82_16000</name>
</gene>
<evidence type="ECO:0000313" key="4">
    <source>
        <dbReference type="Proteomes" id="UP000278035"/>
    </source>
</evidence>
<dbReference type="AlphaFoldDB" id="A0A3G8LWF8"/>
<accession>A0A3G8LWF8</accession>
<evidence type="ECO:0000256" key="2">
    <source>
        <dbReference type="SAM" id="SignalP"/>
    </source>
</evidence>
<evidence type="ECO:0000313" key="3">
    <source>
        <dbReference type="EMBL" id="AZG74123.1"/>
    </source>
</evidence>
<dbReference type="OrthoDB" id="256673at2"/>
<dbReference type="EMBL" id="CP034015">
    <property type="protein sequence ID" value="AZG74123.1"/>
    <property type="molecule type" value="Genomic_DNA"/>
</dbReference>